<evidence type="ECO:0000313" key="10">
    <source>
        <dbReference type="Proteomes" id="UP000676565"/>
    </source>
</evidence>
<dbReference type="SUPFAM" id="SSF50249">
    <property type="entry name" value="Nucleic acid-binding proteins"/>
    <property type="match status" value="1"/>
</dbReference>
<evidence type="ECO:0000256" key="4">
    <source>
        <dbReference type="ARBA" id="ARBA00022980"/>
    </source>
</evidence>
<dbReference type="Gene3D" id="2.40.50.140">
    <property type="entry name" value="Nucleic acid-binding proteins"/>
    <property type="match status" value="1"/>
</dbReference>
<dbReference type="InterPro" id="IPR019984">
    <property type="entry name" value="Ribosomal_uS17_bact/chlr"/>
</dbReference>
<keyword evidence="2 6" id="KW-0699">rRNA-binding</keyword>
<comment type="caution">
    <text evidence="9">The sequence shown here is derived from an EMBL/GenBank/DDBJ whole genome shotgun (WGS) entry which is preliminary data.</text>
</comment>
<feature type="region of interest" description="Disordered" evidence="8">
    <location>
        <begin position="101"/>
        <end position="120"/>
    </location>
</feature>
<dbReference type="RefSeq" id="WP_210660987.1">
    <property type="nucleotide sequence ID" value="NZ_JAGKQQ010000001.1"/>
</dbReference>
<dbReference type="NCBIfam" id="NF004123">
    <property type="entry name" value="PRK05610.1"/>
    <property type="match status" value="1"/>
</dbReference>
<evidence type="ECO:0000256" key="5">
    <source>
        <dbReference type="ARBA" id="ARBA00023274"/>
    </source>
</evidence>
<evidence type="ECO:0000256" key="1">
    <source>
        <dbReference type="ARBA" id="ARBA00010254"/>
    </source>
</evidence>
<evidence type="ECO:0000256" key="2">
    <source>
        <dbReference type="ARBA" id="ARBA00022730"/>
    </source>
</evidence>
<evidence type="ECO:0000256" key="7">
    <source>
        <dbReference type="RuleBase" id="RU003872"/>
    </source>
</evidence>
<dbReference type="InterPro" id="IPR000266">
    <property type="entry name" value="Ribosomal_uS17"/>
</dbReference>
<protein>
    <recommendedName>
        <fullName evidence="6">Small ribosomal subunit protein uS17</fullName>
    </recommendedName>
</protein>
<keyword evidence="5 6" id="KW-0687">Ribonucleoprotein</keyword>
<accession>A0ABS5C201</accession>
<gene>
    <name evidence="6 9" type="primary">rpsQ</name>
    <name evidence="9" type="ORF">J8F10_32720</name>
</gene>
<dbReference type="NCBIfam" id="TIGR03635">
    <property type="entry name" value="uS17_bact"/>
    <property type="match status" value="1"/>
</dbReference>
<evidence type="ECO:0000256" key="8">
    <source>
        <dbReference type="SAM" id="MobiDB-lite"/>
    </source>
</evidence>
<comment type="similarity">
    <text evidence="1 6 7">Belongs to the universal ribosomal protein uS17 family.</text>
</comment>
<name>A0ABS5C201_9BACT</name>
<keyword evidence="10" id="KW-1185">Reference proteome</keyword>
<reference evidence="9 10" key="1">
    <citation type="submission" date="2021-04" db="EMBL/GenBank/DDBJ databases">
        <authorList>
            <person name="Ivanova A."/>
        </authorList>
    </citation>
    <scope>NUCLEOTIDE SEQUENCE [LARGE SCALE GENOMIC DNA]</scope>
    <source>
        <strain evidence="9 10">G18</strain>
    </source>
</reference>
<comment type="subunit">
    <text evidence="6">Part of the 30S ribosomal subunit.</text>
</comment>
<dbReference type="CDD" id="cd00364">
    <property type="entry name" value="Ribosomal_uS17"/>
    <property type="match status" value="1"/>
</dbReference>
<dbReference type="PANTHER" id="PTHR10744">
    <property type="entry name" value="40S RIBOSOMAL PROTEIN S11 FAMILY MEMBER"/>
    <property type="match status" value="1"/>
</dbReference>
<dbReference type="GO" id="GO:0005840">
    <property type="term" value="C:ribosome"/>
    <property type="evidence" value="ECO:0007669"/>
    <property type="project" value="UniProtKB-KW"/>
</dbReference>
<evidence type="ECO:0000256" key="3">
    <source>
        <dbReference type="ARBA" id="ARBA00022884"/>
    </source>
</evidence>
<evidence type="ECO:0000313" key="9">
    <source>
        <dbReference type="EMBL" id="MBP3960017.1"/>
    </source>
</evidence>
<feature type="compositionally biased region" description="Low complexity" evidence="8">
    <location>
        <begin position="104"/>
        <end position="114"/>
    </location>
</feature>
<sequence length="120" mass="13369">MADTSTPAAAEKTTSRRVLEGVVTRDKTAKTRRVEVERLVRHPKYGKFVKRRTVCYVHDEANESHLGDTVEIIESRPLSKTKRWNLVKVVKRAPSRTLSNLEGAVAGSDAAAPAKTEEKK</sequence>
<comment type="function">
    <text evidence="6">One of the primary rRNA binding proteins, it binds specifically to the 5'-end of 16S ribosomal RNA.</text>
</comment>
<keyword evidence="4 6" id="KW-0689">Ribosomal protein</keyword>
<dbReference type="EMBL" id="JAGKQQ010000001">
    <property type="protein sequence ID" value="MBP3960017.1"/>
    <property type="molecule type" value="Genomic_DNA"/>
</dbReference>
<proteinExistence type="inferred from homology"/>
<dbReference type="Proteomes" id="UP000676565">
    <property type="component" value="Unassembled WGS sequence"/>
</dbReference>
<dbReference type="PANTHER" id="PTHR10744:SF1">
    <property type="entry name" value="SMALL RIBOSOMAL SUBUNIT PROTEIN US17M"/>
    <property type="match status" value="1"/>
</dbReference>
<dbReference type="Pfam" id="PF00366">
    <property type="entry name" value="Ribosomal_S17"/>
    <property type="match status" value="1"/>
</dbReference>
<organism evidence="9 10">
    <name type="scientific">Gemmata palustris</name>
    <dbReference type="NCBI Taxonomy" id="2822762"/>
    <lineage>
        <taxon>Bacteria</taxon>
        <taxon>Pseudomonadati</taxon>
        <taxon>Planctomycetota</taxon>
        <taxon>Planctomycetia</taxon>
        <taxon>Gemmatales</taxon>
        <taxon>Gemmataceae</taxon>
        <taxon>Gemmata</taxon>
    </lineage>
</organism>
<dbReference type="InterPro" id="IPR019979">
    <property type="entry name" value="Ribosomal_uS17_CS"/>
</dbReference>
<evidence type="ECO:0000256" key="6">
    <source>
        <dbReference type="HAMAP-Rule" id="MF_01345"/>
    </source>
</evidence>
<dbReference type="HAMAP" id="MF_01345_B">
    <property type="entry name" value="Ribosomal_uS17_B"/>
    <property type="match status" value="1"/>
</dbReference>
<dbReference type="PRINTS" id="PR00973">
    <property type="entry name" value="RIBOSOMALS17"/>
</dbReference>
<keyword evidence="3 6" id="KW-0694">RNA-binding</keyword>
<dbReference type="InterPro" id="IPR012340">
    <property type="entry name" value="NA-bd_OB-fold"/>
</dbReference>
<dbReference type="PROSITE" id="PS00056">
    <property type="entry name" value="RIBOSOMAL_S17"/>
    <property type="match status" value="1"/>
</dbReference>